<gene>
    <name evidence="2" type="ORF">GCK32_007259</name>
</gene>
<accession>A0AAN8GEU0</accession>
<evidence type="ECO:0000313" key="2">
    <source>
        <dbReference type="EMBL" id="KAK5985553.1"/>
    </source>
</evidence>
<protein>
    <submittedName>
        <fullName evidence="2">Uncharacterized protein</fullName>
    </submittedName>
</protein>
<proteinExistence type="predicted"/>
<evidence type="ECO:0000256" key="1">
    <source>
        <dbReference type="SAM" id="MobiDB-lite"/>
    </source>
</evidence>
<evidence type="ECO:0000313" key="3">
    <source>
        <dbReference type="Proteomes" id="UP001331761"/>
    </source>
</evidence>
<reference evidence="2 3" key="1">
    <citation type="submission" date="2019-10" db="EMBL/GenBank/DDBJ databases">
        <title>Assembly and Annotation for the nematode Trichostrongylus colubriformis.</title>
        <authorList>
            <person name="Martin J."/>
        </authorList>
    </citation>
    <scope>NUCLEOTIDE SEQUENCE [LARGE SCALE GENOMIC DNA]</scope>
    <source>
        <strain evidence="2">G859</strain>
        <tissue evidence="2">Whole worm</tissue>
    </source>
</reference>
<dbReference type="AlphaFoldDB" id="A0AAN8GEU0"/>
<organism evidence="2 3">
    <name type="scientific">Trichostrongylus colubriformis</name>
    <name type="common">Black scour worm</name>
    <dbReference type="NCBI Taxonomy" id="6319"/>
    <lineage>
        <taxon>Eukaryota</taxon>
        <taxon>Metazoa</taxon>
        <taxon>Ecdysozoa</taxon>
        <taxon>Nematoda</taxon>
        <taxon>Chromadorea</taxon>
        <taxon>Rhabditida</taxon>
        <taxon>Rhabditina</taxon>
        <taxon>Rhabditomorpha</taxon>
        <taxon>Strongyloidea</taxon>
        <taxon>Trichostrongylidae</taxon>
        <taxon>Trichostrongylus</taxon>
    </lineage>
</organism>
<comment type="caution">
    <text evidence="2">The sequence shown here is derived from an EMBL/GenBank/DDBJ whole genome shotgun (WGS) entry which is preliminary data.</text>
</comment>
<sequence length="122" mass="13046">MGSDIDSALSNLARNLSSTGNNQGQQQGPGQMQISSTAPAMASYGTPTQFTTPFGQYAPQAYPRHMPQWQLQQYVYPTPQHPQGAPTSYPVCGAPMGYGQVTQPHPQDSSAGVNTMLPCFVL</sequence>
<name>A0AAN8GEU0_TRICO</name>
<feature type="compositionally biased region" description="Low complexity" evidence="1">
    <location>
        <begin position="7"/>
        <end position="33"/>
    </location>
</feature>
<dbReference type="Proteomes" id="UP001331761">
    <property type="component" value="Unassembled WGS sequence"/>
</dbReference>
<feature type="region of interest" description="Disordered" evidence="1">
    <location>
        <begin position="1"/>
        <end position="49"/>
    </location>
</feature>
<dbReference type="EMBL" id="WIXE01001593">
    <property type="protein sequence ID" value="KAK5985553.1"/>
    <property type="molecule type" value="Genomic_DNA"/>
</dbReference>
<keyword evidence="3" id="KW-1185">Reference proteome</keyword>